<feature type="compositionally biased region" description="Pro residues" evidence="1">
    <location>
        <begin position="1"/>
        <end position="18"/>
    </location>
</feature>
<feature type="region of interest" description="Disordered" evidence="1">
    <location>
        <begin position="1"/>
        <end position="23"/>
    </location>
</feature>
<dbReference type="AlphaFoldDB" id="A0A5B7ER55"/>
<evidence type="ECO:0000313" key="2">
    <source>
        <dbReference type="EMBL" id="MPC35758.1"/>
    </source>
</evidence>
<reference evidence="2 3" key="1">
    <citation type="submission" date="2019-05" db="EMBL/GenBank/DDBJ databases">
        <title>Another draft genome of Portunus trituberculatus and its Hox gene families provides insights of decapod evolution.</title>
        <authorList>
            <person name="Jeong J.-H."/>
            <person name="Song I."/>
            <person name="Kim S."/>
            <person name="Choi T."/>
            <person name="Kim D."/>
            <person name="Ryu S."/>
            <person name="Kim W."/>
        </authorList>
    </citation>
    <scope>NUCLEOTIDE SEQUENCE [LARGE SCALE GENOMIC DNA]</scope>
    <source>
        <tissue evidence="2">Muscle</tissue>
    </source>
</reference>
<protein>
    <submittedName>
        <fullName evidence="2">Uncharacterized protein</fullName>
    </submittedName>
</protein>
<gene>
    <name evidence="2" type="ORF">E2C01_029193</name>
</gene>
<evidence type="ECO:0000313" key="3">
    <source>
        <dbReference type="Proteomes" id="UP000324222"/>
    </source>
</evidence>
<dbReference type="EMBL" id="VSRR010003340">
    <property type="protein sequence ID" value="MPC35758.1"/>
    <property type="molecule type" value="Genomic_DNA"/>
</dbReference>
<comment type="caution">
    <text evidence="2">The sequence shown here is derived from an EMBL/GenBank/DDBJ whole genome shotgun (WGS) entry which is preliminary data.</text>
</comment>
<accession>A0A5B7ER55</accession>
<keyword evidence="3" id="KW-1185">Reference proteome</keyword>
<sequence length="88" mass="9203">MAPVPPGVPKLLSSPPPEGCLGSRRCSQESSLHGLREVSYGACCPCGRCLVRRCGLGHLKDTPVLLYIRECSQAASEGGPVHDWGSGA</sequence>
<dbReference type="Proteomes" id="UP000324222">
    <property type="component" value="Unassembled WGS sequence"/>
</dbReference>
<name>A0A5B7ER55_PORTR</name>
<evidence type="ECO:0000256" key="1">
    <source>
        <dbReference type="SAM" id="MobiDB-lite"/>
    </source>
</evidence>
<organism evidence="2 3">
    <name type="scientific">Portunus trituberculatus</name>
    <name type="common">Swimming crab</name>
    <name type="synonym">Neptunus trituberculatus</name>
    <dbReference type="NCBI Taxonomy" id="210409"/>
    <lineage>
        <taxon>Eukaryota</taxon>
        <taxon>Metazoa</taxon>
        <taxon>Ecdysozoa</taxon>
        <taxon>Arthropoda</taxon>
        <taxon>Crustacea</taxon>
        <taxon>Multicrustacea</taxon>
        <taxon>Malacostraca</taxon>
        <taxon>Eumalacostraca</taxon>
        <taxon>Eucarida</taxon>
        <taxon>Decapoda</taxon>
        <taxon>Pleocyemata</taxon>
        <taxon>Brachyura</taxon>
        <taxon>Eubrachyura</taxon>
        <taxon>Portunoidea</taxon>
        <taxon>Portunidae</taxon>
        <taxon>Portuninae</taxon>
        <taxon>Portunus</taxon>
    </lineage>
</organism>
<proteinExistence type="predicted"/>